<comment type="caution">
    <text evidence="2">The sequence shown here is derived from an EMBL/GenBank/DDBJ whole genome shotgun (WGS) entry which is preliminary data.</text>
</comment>
<dbReference type="AlphaFoldDB" id="A0A9W8U9K0"/>
<evidence type="ECO:0000313" key="2">
    <source>
        <dbReference type="EMBL" id="KAJ4012023.1"/>
    </source>
</evidence>
<keyword evidence="3" id="KW-1185">Reference proteome</keyword>
<feature type="region of interest" description="Disordered" evidence="1">
    <location>
        <begin position="1"/>
        <end position="37"/>
    </location>
</feature>
<organism evidence="2 3">
    <name type="scientific">Fusarium irregulare</name>
    <dbReference type="NCBI Taxonomy" id="2494466"/>
    <lineage>
        <taxon>Eukaryota</taxon>
        <taxon>Fungi</taxon>
        <taxon>Dikarya</taxon>
        <taxon>Ascomycota</taxon>
        <taxon>Pezizomycotina</taxon>
        <taxon>Sordariomycetes</taxon>
        <taxon>Hypocreomycetidae</taxon>
        <taxon>Hypocreales</taxon>
        <taxon>Nectriaceae</taxon>
        <taxon>Fusarium</taxon>
        <taxon>Fusarium incarnatum-equiseti species complex</taxon>
    </lineage>
</organism>
<evidence type="ECO:0000313" key="3">
    <source>
        <dbReference type="Proteomes" id="UP001152130"/>
    </source>
</evidence>
<feature type="compositionally biased region" description="Basic residues" evidence="1">
    <location>
        <begin position="1"/>
        <end position="10"/>
    </location>
</feature>
<gene>
    <name evidence="2" type="ORF">NW766_007324</name>
</gene>
<dbReference type="OrthoDB" id="5106956at2759"/>
<proteinExistence type="predicted"/>
<dbReference type="Proteomes" id="UP001152130">
    <property type="component" value="Unassembled WGS sequence"/>
</dbReference>
<reference evidence="2" key="1">
    <citation type="submission" date="2022-10" db="EMBL/GenBank/DDBJ databases">
        <title>Fusarium specimens isolated from Avocado Roots.</title>
        <authorList>
            <person name="Stajich J."/>
            <person name="Roper C."/>
            <person name="Heimlech-Rivalta G."/>
        </authorList>
    </citation>
    <scope>NUCLEOTIDE SEQUENCE</scope>
    <source>
        <strain evidence="2">CF00143</strain>
    </source>
</reference>
<evidence type="ECO:0000256" key="1">
    <source>
        <dbReference type="SAM" id="MobiDB-lite"/>
    </source>
</evidence>
<accession>A0A9W8U9K0</accession>
<sequence length="157" mass="18219">MRRLNAKKSKKSPEEKQKPHRATATKKAQFAHEKNEKNQLDQIFKTGDHIPSEMLDAFLYACEQINENTTDMENPSNHALWKKVVAPSELDFDWAAWIVLRTIYYDQIAKSTKPEDIKFKAGFMTNNAAMKIQERYNCEKFFTAQLPNDISAPRPPE</sequence>
<protein>
    <submittedName>
        <fullName evidence="2">Uncharacterized protein</fullName>
    </submittedName>
</protein>
<dbReference type="EMBL" id="JAPDHF010000010">
    <property type="protein sequence ID" value="KAJ4012023.1"/>
    <property type="molecule type" value="Genomic_DNA"/>
</dbReference>
<name>A0A9W8U9K0_9HYPO</name>